<reference evidence="3 4" key="1">
    <citation type="journal article" date="2014" name="Proc. Natl. Acad. Sci. U.S.A.">
        <title>Functional characterization of flavobacteria rhodopsins reveals a unique class of light-driven chloride pump in bacteria.</title>
        <authorList>
            <person name="Yoshizawa S."/>
            <person name="Kumagai Y."/>
            <person name="Kim H."/>
            <person name="Ogura Y."/>
            <person name="Hayashi T."/>
            <person name="Iwasaki W."/>
            <person name="DeLong E.F."/>
            <person name="Kogure K."/>
        </authorList>
    </citation>
    <scope>NUCLEOTIDE SEQUENCE [LARGE SCALE GENOMIC DNA]</scope>
    <source>
        <strain evidence="3 4">S1-08</strain>
    </source>
</reference>
<keyword evidence="4" id="KW-1185">Reference proteome</keyword>
<feature type="domain" description="Peptidase C14 caspase" evidence="1">
    <location>
        <begin position="8"/>
        <end position="259"/>
    </location>
</feature>
<evidence type="ECO:0000313" key="3">
    <source>
        <dbReference type="EMBL" id="BAO56348.1"/>
    </source>
</evidence>
<dbReference type="InterPro" id="IPR029058">
    <property type="entry name" value="AB_hydrolase_fold"/>
</dbReference>
<gene>
    <name evidence="3" type="ORF">NMS_2339</name>
</gene>
<dbReference type="Gene3D" id="3.40.50.1820">
    <property type="entry name" value="alpha/beta hydrolase"/>
    <property type="match status" value="1"/>
</dbReference>
<dbReference type="InterPro" id="IPR052039">
    <property type="entry name" value="Caspase-related_regulators"/>
</dbReference>
<dbReference type="PANTHER" id="PTHR22576:SF37">
    <property type="entry name" value="MUCOSA-ASSOCIATED LYMPHOID TISSUE LYMPHOMA TRANSLOCATION PROTEIN 1"/>
    <property type="match status" value="1"/>
</dbReference>
<evidence type="ECO:0000259" key="2">
    <source>
        <dbReference type="Pfam" id="PF07819"/>
    </source>
</evidence>
<dbReference type="EMBL" id="AP014548">
    <property type="protein sequence ID" value="BAO56348.1"/>
    <property type="molecule type" value="Genomic_DNA"/>
</dbReference>
<accession>W8VWH5</accession>
<evidence type="ECO:0008006" key="5">
    <source>
        <dbReference type="Google" id="ProtNLM"/>
    </source>
</evidence>
<evidence type="ECO:0000259" key="1">
    <source>
        <dbReference type="Pfam" id="PF00656"/>
    </source>
</evidence>
<dbReference type="RefSeq" id="WP_041496834.1">
    <property type="nucleotide sequence ID" value="NZ_AP014548.1"/>
</dbReference>
<dbReference type="STRING" id="1454201.NMS_2339"/>
<sequence length="746" mass="84586">MSSLENAYALLIGVGADLPASVRDAAAIAALLSNPEIAGYKKENIHLLTEEQATRDRILNAFDDLIDKVDENASVILFYSGHGGTYSDNDIIELEQGGKNLKSDHENQSHYYWVPNDFDPKNYRTTWLLATELKEKLQKLQTRRLILMLDCCHAEGMTKAGPDISKSTLKERLKNPEDMMHKIDDGRGMSILSSCRAEELSWIIPKDAPHSLFTKCLLEVLQGTHRDDFNEEYVRMTDVINHIMRKVPEIKSIQRPFVTLQMYDDFILSKNTNKNEPITQVADLNAVPSMSKETDAEIVTSFRENHGVNAALFIHGFSGQAHESFGVIPKLLAQDSQMDGWDLFPIGFSENFTPEMGHDIWASPLDLQKLADNIVSSFRYKFENYKRVALIGHSLGGLAVQQAILEMSPEERERISHVIFMGTPHKGLQINSNNSIEKRASDYDRQGSLITKLRQDWSQAFEERMPFKLANAIGTQDATITIDTAFGVFDPSNDILIEGDHFSMVQPEDTHHDGYQLIIKTLTDSQFAIQYTNKEEINLLLGNYDAVVRELWPDRMELGAKGVRNLLFALEGLDRLDDAIELAENKVEESESLHLFGLLAGRVKRRYLQTMKDADGDLSFKLYKKAYDMAVAENNNDQQYFLAINLAFLSLIHEEYRSMMQKYATLSRKLAQQDPFDSIWKAATIAESSMYLADFEAAKEQYAIAAADAGVREKISMHTNAYLAYTTLKQTTDDEFVRFLKRTFLS</sequence>
<name>W8VWH5_9FLAO</name>
<dbReference type="PANTHER" id="PTHR22576">
    <property type="entry name" value="MUCOSA ASSOCIATED LYMPHOID TISSUE LYMPHOMA TRANSLOCATION PROTEIN 1/PARACASPASE"/>
    <property type="match status" value="1"/>
</dbReference>
<dbReference type="GO" id="GO:0004197">
    <property type="term" value="F:cysteine-type endopeptidase activity"/>
    <property type="evidence" value="ECO:0007669"/>
    <property type="project" value="InterPro"/>
</dbReference>
<dbReference type="HOGENOM" id="CLU_372487_0_0_10"/>
<dbReference type="InterPro" id="IPR046880">
    <property type="entry name" value="TPR-S"/>
</dbReference>
<dbReference type="Pfam" id="PF00656">
    <property type="entry name" value="Peptidase_C14"/>
    <property type="match status" value="1"/>
</dbReference>
<dbReference type="Proteomes" id="UP000031760">
    <property type="component" value="Chromosome"/>
</dbReference>
<dbReference type="Gene3D" id="3.40.50.1460">
    <property type="match status" value="1"/>
</dbReference>
<proteinExistence type="predicted"/>
<dbReference type="OrthoDB" id="596779at2"/>
<organism evidence="3 4">
    <name type="scientific">Nonlabens marinus S1-08</name>
    <dbReference type="NCBI Taxonomy" id="1454201"/>
    <lineage>
        <taxon>Bacteria</taxon>
        <taxon>Pseudomonadati</taxon>
        <taxon>Bacteroidota</taxon>
        <taxon>Flavobacteriia</taxon>
        <taxon>Flavobacteriales</taxon>
        <taxon>Flavobacteriaceae</taxon>
        <taxon>Nonlabens</taxon>
    </lineage>
</organism>
<dbReference type="InterPro" id="IPR011600">
    <property type="entry name" value="Pept_C14_caspase"/>
</dbReference>
<dbReference type="SUPFAM" id="SSF53474">
    <property type="entry name" value="alpha/beta-Hydrolases"/>
    <property type="match status" value="1"/>
</dbReference>
<dbReference type="KEGG" id="nmf:NMS_2339"/>
<dbReference type="Pfam" id="PF20308">
    <property type="entry name" value="TPR-S"/>
    <property type="match status" value="1"/>
</dbReference>
<protein>
    <recommendedName>
        <fullName evidence="5">PGAP1-like protein</fullName>
    </recommendedName>
</protein>
<dbReference type="InterPro" id="IPR012908">
    <property type="entry name" value="PGAP1-ab_dom-like"/>
</dbReference>
<dbReference type="GO" id="GO:0006508">
    <property type="term" value="P:proteolysis"/>
    <property type="evidence" value="ECO:0007669"/>
    <property type="project" value="InterPro"/>
</dbReference>
<feature type="domain" description="GPI inositol-deacylase PGAP1-like alpha/beta" evidence="2">
    <location>
        <begin position="312"/>
        <end position="438"/>
    </location>
</feature>
<dbReference type="AlphaFoldDB" id="W8VWH5"/>
<evidence type="ECO:0000313" key="4">
    <source>
        <dbReference type="Proteomes" id="UP000031760"/>
    </source>
</evidence>
<dbReference type="Pfam" id="PF07819">
    <property type="entry name" value="PGAP1"/>
    <property type="match status" value="1"/>
</dbReference>
<dbReference type="GO" id="GO:0016788">
    <property type="term" value="F:hydrolase activity, acting on ester bonds"/>
    <property type="evidence" value="ECO:0007669"/>
    <property type="project" value="InterPro"/>
</dbReference>